<name>A0A4Q7UVV9_PSEST</name>
<reference evidence="2 3" key="1">
    <citation type="submission" date="2019-02" db="EMBL/GenBank/DDBJ databases">
        <title>Sequencing the genomes of 1000 actinobacteria strains.</title>
        <authorList>
            <person name="Klenk H.-P."/>
        </authorList>
    </citation>
    <scope>NUCLEOTIDE SEQUENCE [LARGE SCALE GENOMIC DNA]</scope>
    <source>
        <strain evidence="2 3">DSM 45779</strain>
    </source>
</reference>
<feature type="domain" description="MbtH-like" evidence="1">
    <location>
        <begin position="4"/>
        <end position="54"/>
    </location>
</feature>
<gene>
    <name evidence="2" type="ORF">EV383_1962</name>
</gene>
<dbReference type="Proteomes" id="UP000291591">
    <property type="component" value="Unassembled WGS sequence"/>
</dbReference>
<protein>
    <submittedName>
        <fullName evidence="2">MbtH protein</fullName>
    </submittedName>
</protein>
<evidence type="ECO:0000313" key="2">
    <source>
        <dbReference type="EMBL" id="RZT85098.1"/>
    </source>
</evidence>
<comment type="caution">
    <text evidence="2">The sequence shown here is derived from an EMBL/GenBank/DDBJ whole genome shotgun (WGS) entry which is preliminary data.</text>
</comment>
<dbReference type="Gene3D" id="3.90.820.10">
    <property type="entry name" value="Structural Genomics, Unknown Function 30-nov-00 1gh9 Mol_id"/>
    <property type="match status" value="1"/>
</dbReference>
<dbReference type="InterPro" id="IPR005153">
    <property type="entry name" value="MbtH-like_dom"/>
</dbReference>
<organism evidence="2 3">
    <name type="scientific">Pseudonocardia sediminis</name>
    <dbReference type="NCBI Taxonomy" id="1397368"/>
    <lineage>
        <taxon>Bacteria</taxon>
        <taxon>Bacillati</taxon>
        <taxon>Actinomycetota</taxon>
        <taxon>Actinomycetes</taxon>
        <taxon>Pseudonocardiales</taxon>
        <taxon>Pseudonocardiaceae</taxon>
        <taxon>Pseudonocardia</taxon>
    </lineage>
</organism>
<keyword evidence="3" id="KW-1185">Reference proteome</keyword>
<dbReference type="SUPFAM" id="SSF160582">
    <property type="entry name" value="MbtH-like"/>
    <property type="match status" value="1"/>
</dbReference>
<dbReference type="Pfam" id="PF03621">
    <property type="entry name" value="MbtH"/>
    <property type="match status" value="1"/>
</dbReference>
<dbReference type="PANTHER" id="PTHR38444">
    <property type="entry name" value="ENTEROBACTIN BIOSYNTHESIS PROTEIN YBDZ"/>
    <property type="match status" value="1"/>
</dbReference>
<dbReference type="GO" id="GO:0005829">
    <property type="term" value="C:cytosol"/>
    <property type="evidence" value="ECO:0007669"/>
    <property type="project" value="TreeGrafter"/>
</dbReference>
<sequence length="79" mass="8635">MSTNPFDDEDGTFLALVNDEGQYSLWPEFVPVPEGWTTAHGPAPRAECLEHIETHWTDMRPRSLVVASGEAADGPAPVD</sequence>
<dbReference type="AlphaFoldDB" id="A0A4Q7UVV9"/>
<proteinExistence type="predicted"/>
<dbReference type="GO" id="GO:0019290">
    <property type="term" value="P:siderophore biosynthetic process"/>
    <property type="evidence" value="ECO:0007669"/>
    <property type="project" value="TreeGrafter"/>
</dbReference>
<dbReference type="InterPro" id="IPR037407">
    <property type="entry name" value="MLP_fam"/>
</dbReference>
<dbReference type="SMART" id="SM00923">
    <property type="entry name" value="MbtH"/>
    <property type="match status" value="1"/>
</dbReference>
<evidence type="ECO:0000259" key="1">
    <source>
        <dbReference type="SMART" id="SM00923"/>
    </source>
</evidence>
<dbReference type="PANTHER" id="PTHR38444:SF1">
    <property type="entry name" value="ENTEROBACTIN BIOSYNTHESIS PROTEIN YBDZ"/>
    <property type="match status" value="1"/>
</dbReference>
<dbReference type="RefSeq" id="WP_130289618.1">
    <property type="nucleotide sequence ID" value="NZ_SHKL01000001.1"/>
</dbReference>
<dbReference type="EMBL" id="SHKL01000001">
    <property type="protein sequence ID" value="RZT85098.1"/>
    <property type="molecule type" value="Genomic_DNA"/>
</dbReference>
<dbReference type="OrthoDB" id="7584480at2"/>
<accession>A0A4Q7UVV9</accession>
<evidence type="ECO:0000313" key="3">
    <source>
        <dbReference type="Proteomes" id="UP000291591"/>
    </source>
</evidence>
<dbReference type="InterPro" id="IPR038020">
    <property type="entry name" value="MbtH-like_sf"/>
</dbReference>